<accession>A0A0F9QEG1</accession>
<dbReference type="SUPFAM" id="SSF52799">
    <property type="entry name" value="(Phosphotyrosine protein) phosphatases II"/>
    <property type="match status" value="1"/>
</dbReference>
<dbReference type="PROSITE" id="PS00383">
    <property type="entry name" value="TYR_PHOSPHATASE_1"/>
    <property type="match status" value="1"/>
</dbReference>
<dbReference type="InterPro" id="IPR029021">
    <property type="entry name" value="Prot-tyrosine_phosphatase-like"/>
</dbReference>
<dbReference type="GO" id="GO:0004721">
    <property type="term" value="F:phosphoprotein phosphatase activity"/>
    <property type="evidence" value="ECO:0007669"/>
    <property type="project" value="UniProtKB-KW"/>
</dbReference>
<sequence length="113" mass="13030">MEEKHYDPTSQGFAYLHKGFPDDTYPPHEYFEEILAFIDAHIKTNGKVLVHCSMGISRSGGIIVLWLLKEKPTWTWGDAVSYVSKTKFISPAVEIRESALDYLESIENCRRDY</sequence>
<evidence type="ECO:0000256" key="1">
    <source>
        <dbReference type="ARBA" id="ARBA00022801"/>
    </source>
</evidence>
<dbReference type="EMBL" id="LAZR01004115">
    <property type="protein sequence ID" value="KKN11631.1"/>
    <property type="molecule type" value="Genomic_DNA"/>
</dbReference>
<dbReference type="InterPro" id="IPR016130">
    <property type="entry name" value="Tyr_Pase_AS"/>
</dbReference>
<dbReference type="InterPro" id="IPR000340">
    <property type="entry name" value="Dual-sp_phosphatase_cat-dom"/>
</dbReference>
<dbReference type="GO" id="GO:0005737">
    <property type="term" value="C:cytoplasm"/>
    <property type="evidence" value="ECO:0007669"/>
    <property type="project" value="TreeGrafter"/>
</dbReference>
<dbReference type="PROSITE" id="PS50054">
    <property type="entry name" value="TYR_PHOSPHATASE_DUAL"/>
    <property type="match status" value="1"/>
</dbReference>
<evidence type="ECO:0000256" key="2">
    <source>
        <dbReference type="ARBA" id="ARBA00022912"/>
    </source>
</evidence>
<keyword evidence="2" id="KW-0904">Protein phosphatase</keyword>
<dbReference type="InterPro" id="IPR000387">
    <property type="entry name" value="Tyr_Pase_dom"/>
</dbReference>
<dbReference type="Pfam" id="PF00782">
    <property type="entry name" value="DSPc"/>
    <property type="match status" value="1"/>
</dbReference>
<dbReference type="PANTHER" id="PTHR10159">
    <property type="entry name" value="DUAL SPECIFICITY PROTEIN PHOSPHATASE"/>
    <property type="match status" value="1"/>
</dbReference>
<evidence type="ECO:0000259" key="4">
    <source>
        <dbReference type="PROSITE" id="PS50056"/>
    </source>
</evidence>
<gene>
    <name evidence="5" type="ORF">LCGC14_1024540</name>
</gene>
<proteinExistence type="predicted"/>
<evidence type="ECO:0000259" key="3">
    <source>
        <dbReference type="PROSITE" id="PS50054"/>
    </source>
</evidence>
<dbReference type="Gene3D" id="3.90.190.10">
    <property type="entry name" value="Protein tyrosine phosphatase superfamily"/>
    <property type="match status" value="1"/>
</dbReference>
<feature type="domain" description="Tyrosine-protein phosphatase" evidence="3">
    <location>
        <begin position="1"/>
        <end position="108"/>
    </location>
</feature>
<dbReference type="CDD" id="cd14498">
    <property type="entry name" value="DSP"/>
    <property type="match status" value="1"/>
</dbReference>
<dbReference type="PANTHER" id="PTHR10159:SF519">
    <property type="entry name" value="DUAL SPECIFICITY PROTEIN PHOSPHATASE MPK3"/>
    <property type="match status" value="1"/>
</dbReference>
<dbReference type="PROSITE" id="PS50056">
    <property type="entry name" value="TYR_PHOSPHATASE_2"/>
    <property type="match status" value="1"/>
</dbReference>
<organism evidence="5">
    <name type="scientific">marine sediment metagenome</name>
    <dbReference type="NCBI Taxonomy" id="412755"/>
    <lineage>
        <taxon>unclassified sequences</taxon>
        <taxon>metagenomes</taxon>
        <taxon>ecological metagenomes</taxon>
    </lineage>
</organism>
<reference evidence="5" key="1">
    <citation type="journal article" date="2015" name="Nature">
        <title>Complex archaea that bridge the gap between prokaryotes and eukaryotes.</title>
        <authorList>
            <person name="Spang A."/>
            <person name="Saw J.H."/>
            <person name="Jorgensen S.L."/>
            <person name="Zaremba-Niedzwiedzka K."/>
            <person name="Martijn J."/>
            <person name="Lind A.E."/>
            <person name="van Eijk R."/>
            <person name="Schleper C."/>
            <person name="Guy L."/>
            <person name="Ettema T.J."/>
        </authorList>
    </citation>
    <scope>NUCLEOTIDE SEQUENCE</scope>
</reference>
<evidence type="ECO:0000313" key="5">
    <source>
        <dbReference type="EMBL" id="KKN11631.1"/>
    </source>
</evidence>
<dbReference type="AlphaFoldDB" id="A0A0F9QEG1"/>
<keyword evidence="1" id="KW-0378">Hydrolase</keyword>
<dbReference type="GO" id="GO:0043409">
    <property type="term" value="P:negative regulation of MAPK cascade"/>
    <property type="evidence" value="ECO:0007669"/>
    <property type="project" value="TreeGrafter"/>
</dbReference>
<feature type="domain" description="Tyrosine specific protein phosphatases" evidence="4">
    <location>
        <begin position="28"/>
        <end position="87"/>
    </location>
</feature>
<name>A0A0F9QEG1_9ZZZZ</name>
<protein>
    <submittedName>
        <fullName evidence="5">Uncharacterized protein</fullName>
    </submittedName>
</protein>
<dbReference type="InterPro" id="IPR020422">
    <property type="entry name" value="TYR_PHOSPHATASE_DUAL_dom"/>
</dbReference>
<comment type="caution">
    <text evidence="5">The sequence shown here is derived from an EMBL/GenBank/DDBJ whole genome shotgun (WGS) entry which is preliminary data.</text>
</comment>